<accession>A0ABD6CUT2</accession>
<protein>
    <submittedName>
        <fullName evidence="2">Uncharacterized protein</fullName>
    </submittedName>
</protein>
<proteinExistence type="predicted"/>
<dbReference type="RefSeq" id="WP_256422102.1">
    <property type="nucleotide sequence ID" value="NZ_JANHDI010000010.1"/>
</dbReference>
<organism evidence="2 3">
    <name type="scientific">Halobellus rarus</name>
    <dbReference type="NCBI Taxonomy" id="1126237"/>
    <lineage>
        <taxon>Archaea</taxon>
        <taxon>Methanobacteriati</taxon>
        <taxon>Methanobacteriota</taxon>
        <taxon>Stenosarchaea group</taxon>
        <taxon>Halobacteria</taxon>
        <taxon>Halobacteriales</taxon>
        <taxon>Haloferacaceae</taxon>
        <taxon>Halobellus</taxon>
    </lineage>
</organism>
<evidence type="ECO:0000256" key="1">
    <source>
        <dbReference type="SAM" id="MobiDB-lite"/>
    </source>
</evidence>
<evidence type="ECO:0000313" key="2">
    <source>
        <dbReference type="EMBL" id="MFD1601093.1"/>
    </source>
</evidence>
<feature type="region of interest" description="Disordered" evidence="1">
    <location>
        <begin position="283"/>
        <end position="303"/>
    </location>
</feature>
<keyword evidence="3" id="KW-1185">Reference proteome</keyword>
<evidence type="ECO:0000313" key="3">
    <source>
        <dbReference type="Proteomes" id="UP001597085"/>
    </source>
</evidence>
<reference evidence="2 3" key="1">
    <citation type="journal article" date="2019" name="Int. J. Syst. Evol. Microbiol.">
        <title>The Global Catalogue of Microorganisms (GCM) 10K type strain sequencing project: providing services to taxonomists for standard genome sequencing and annotation.</title>
        <authorList>
            <consortium name="The Broad Institute Genomics Platform"/>
            <consortium name="The Broad Institute Genome Sequencing Center for Infectious Disease"/>
            <person name="Wu L."/>
            <person name="Ma J."/>
        </authorList>
    </citation>
    <scope>NUCLEOTIDE SEQUENCE [LARGE SCALE GENOMIC DNA]</scope>
    <source>
        <strain evidence="2 3">CGMCC 1.12121</strain>
    </source>
</reference>
<sequence>MDTELKRLIDGLFADIACYNCGTEFVIQANRLTREDDGLYTTPHSCPGCEAEYEITVENDRQLLSYEANRLDEDDNHVNMFSSSRKESLHRQTHPMRELVEGFGELNVALAILWENRDRIHDACDTFRDEGFDDKGAEFGRRVNTDVHNYIASAYTFNQILQTIEPNIPTDGPVEKAKEEFEEEERLIMGLRVYAQHNLSLPFRYGQFIDENTGSTEMTLSVGLEEVNVIESDIDTYGPDGYRKGADHHYEKVEGDTINIERRINFHYEAAEELVEAIGEHAEAEHGDELEDYRESATYDAER</sequence>
<comment type="caution">
    <text evidence="2">The sequence shown here is derived from an EMBL/GenBank/DDBJ whole genome shotgun (WGS) entry which is preliminary data.</text>
</comment>
<gene>
    <name evidence="2" type="ORF">ACFSBX_19350</name>
</gene>
<dbReference type="Proteomes" id="UP001597085">
    <property type="component" value="Unassembled WGS sequence"/>
</dbReference>
<name>A0ABD6CUT2_9EURY</name>
<dbReference type="AlphaFoldDB" id="A0ABD6CUT2"/>
<dbReference type="EMBL" id="JBHUDK010000035">
    <property type="protein sequence ID" value="MFD1601093.1"/>
    <property type="molecule type" value="Genomic_DNA"/>
</dbReference>